<evidence type="ECO:0000256" key="6">
    <source>
        <dbReference type="ARBA" id="ARBA00023316"/>
    </source>
</evidence>
<comment type="subcellular location">
    <subcellularLocation>
        <location evidence="7 8">Cytoplasm</location>
    </subcellularLocation>
</comment>
<evidence type="ECO:0000256" key="2">
    <source>
        <dbReference type="ARBA" id="ARBA00022618"/>
    </source>
</evidence>
<comment type="catalytic activity">
    <reaction evidence="7">
        <text>UDP-N-acetyl-alpha-D-muramoyl-L-alanyl-D-glutamate + meso-2,6-diaminopimelate + ATP = UDP-N-acetyl-alpha-D-muramoyl-L-alanyl-gamma-D-glutamyl-meso-2,6-diaminopimelate + ADP + phosphate + H(+)</text>
        <dbReference type="Rhea" id="RHEA:23676"/>
        <dbReference type="ChEBI" id="CHEBI:15378"/>
        <dbReference type="ChEBI" id="CHEBI:30616"/>
        <dbReference type="ChEBI" id="CHEBI:43474"/>
        <dbReference type="ChEBI" id="CHEBI:57791"/>
        <dbReference type="ChEBI" id="CHEBI:83900"/>
        <dbReference type="ChEBI" id="CHEBI:83905"/>
        <dbReference type="ChEBI" id="CHEBI:456216"/>
        <dbReference type="EC" id="6.3.2.13"/>
    </reaction>
</comment>
<comment type="pathway">
    <text evidence="7 8">Cell wall biogenesis; peptidoglycan biosynthesis.</text>
</comment>
<evidence type="ECO:0000259" key="10">
    <source>
        <dbReference type="Pfam" id="PF02875"/>
    </source>
</evidence>
<protein>
    <recommendedName>
        <fullName evidence="7">UDP-N-acetylmuramoyl-L-alanyl-D-glutamate--2,6-diaminopimelate ligase</fullName>
        <ecNumber evidence="7">6.3.2.13</ecNumber>
    </recommendedName>
    <alternativeName>
        <fullName evidence="7">Meso-A2pm-adding enzyme</fullName>
    </alternativeName>
    <alternativeName>
        <fullName evidence="7">Meso-diaminopimelate-adding enzyme</fullName>
    </alternativeName>
    <alternativeName>
        <fullName evidence="7">UDP-MurNAc-L-Ala-D-Glu:meso-diaminopimelate ligase</fullName>
    </alternativeName>
    <alternativeName>
        <fullName evidence="7">UDP-MurNAc-tripeptide synthetase</fullName>
    </alternativeName>
    <alternativeName>
        <fullName evidence="7">UDP-N-acetylmuramyl-tripeptide synthetase</fullName>
    </alternativeName>
</protein>
<feature type="domain" description="Mur ligase N-terminal catalytic" evidence="9">
    <location>
        <begin position="23"/>
        <end position="106"/>
    </location>
</feature>
<keyword evidence="7" id="KW-0963">Cytoplasm</keyword>
<comment type="PTM">
    <text evidence="7">Carboxylation is probably crucial for Mg(2+) binding and, consequently, for the gamma-phosphate positioning of ATP.</text>
</comment>
<feature type="short sequence motif" description="Meso-diaminopimelate recognition motif" evidence="7">
    <location>
        <begin position="413"/>
        <end position="416"/>
    </location>
</feature>
<feature type="binding site" evidence="7">
    <location>
        <begin position="162"/>
        <end position="163"/>
    </location>
    <ligand>
        <name>UDP-N-acetyl-alpha-D-muramoyl-L-alanyl-D-glutamate</name>
        <dbReference type="ChEBI" id="CHEBI:83900"/>
    </ligand>
</feature>
<dbReference type="InterPro" id="IPR013221">
    <property type="entry name" value="Mur_ligase_cen"/>
</dbReference>
<feature type="domain" description="Mur ligase central" evidence="11">
    <location>
        <begin position="118"/>
        <end position="318"/>
    </location>
</feature>
<keyword evidence="6 7" id="KW-0961">Cell wall biogenesis/degradation</keyword>
<comment type="caution">
    <text evidence="12">The sequence shown here is derived from an EMBL/GenBank/DDBJ whole genome shotgun (WGS) entry which is preliminary data.</text>
</comment>
<feature type="binding site" evidence="7">
    <location>
        <position position="464"/>
    </location>
    <ligand>
        <name>meso-2,6-diaminopimelate</name>
        <dbReference type="ChEBI" id="CHEBI:57791"/>
    </ligand>
</feature>
<keyword evidence="4 7" id="KW-0573">Peptidoglycan synthesis</keyword>
<evidence type="ECO:0000256" key="8">
    <source>
        <dbReference type="RuleBase" id="RU004135"/>
    </source>
</evidence>
<dbReference type="Gene3D" id="3.40.1390.10">
    <property type="entry name" value="MurE/MurF, N-terminal domain"/>
    <property type="match status" value="1"/>
</dbReference>
<dbReference type="SUPFAM" id="SSF53623">
    <property type="entry name" value="MurD-like peptide ligases, catalytic domain"/>
    <property type="match status" value="1"/>
</dbReference>
<dbReference type="Pfam" id="PF01225">
    <property type="entry name" value="Mur_ligase"/>
    <property type="match status" value="1"/>
</dbReference>
<dbReference type="SUPFAM" id="SSF53244">
    <property type="entry name" value="MurD-like peptide ligases, peptide-binding domain"/>
    <property type="match status" value="1"/>
</dbReference>
<dbReference type="InterPro" id="IPR000713">
    <property type="entry name" value="Mur_ligase_N"/>
</dbReference>
<evidence type="ECO:0000256" key="1">
    <source>
        <dbReference type="ARBA" id="ARBA00005898"/>
    </source>
</evidence>
<feature type="binding site" evidence="7">
    <location>
        <begin position="120"/>
        <end position="126"/>
    </location>
    <ligand>
        <name>ATP</name>
        <dbReference type="ChEBI" id="CHEBI:30616"/>
    </ligand>
</feature>
<dbReference type="SUPFAM" id="SSF63418">
    <property type="entry name" value="MurE/MurF N-terminal domain"/>
    <property type="match status" value="1"/>
</dbReference>
<dbReference type="Gene3D" id="3.40.1190.10">
    <property type="entry name" value="Mur-like, catalytic domain"/>
    <property type="match status" value="1"/>
</dbReference>
<evidence type="ECO:0000256" key="4">
    <source>
        <dbReference type="ARBA" id="ARBA00022984"/>
    </source>
</evidence>
<dbReference type="InterPro" id="IPR004101">
    <property type="entry name" value="Mur_ligase_C"/>
</dbReference>
<dbReference type="Gene3D" id="3.90.190.20">
    <property type="entry name" value="Mur ligase, C-terminal domain"/>
    <property type="match status" value="1"/>
</dbReference>
<evidence type="ECO:0000313" key="12">
    <source>
        <dbReference type="EMBL" id="MEX0468536.1"/>
    </source>
</evidence>
<evidence type="ECO:0000259" key="11">
    <source>
        <dbReference type="Pfam" id="PF08245"/>
    </source>
</evidence>
<comment type="cofactor">
    <cofactor evidence="7">
        <name>Mg(2+)</name>
        <dbReference type="ChEBI" id="CHEBI:18420"/>
    </cofactor>
</comment>
<keyword evidence="3 7" id="KW-0133">Cell shape</keyword>
<keyword evidence="7 12" id="KW-0436">Ligase</keyword>
<dbReference type="InterPro" id="IPR005761">
    <property type="entry name" value="UDP-N-AcMur-Glu-dNH2Pim_ligase"/>
</dbReference>
<feature type="modified residue" description="N6-carboxylysine" evidence="7">
    <location>
        <position position="229"/>
    </location>
</feature>
<feature type="binding site" evidence="7">
    <location>
        <position position="197"/>
    </location>
    <ligand>
        <name>UDP-N-acetyl-alpha-D-muramoyl-L-alanyl-D-glutamate</name>
        <dbReference type="ChEBI" id="CHEBI:83900"/>
    </ligand>
</feature>
<dbReference type="PANTHER" id="PTHR23135:SF4">
    <property type="entry name" value="UDP-N-ACETYLMURAMOYL-L-ALANYL-D-GLUTAMATE--2,6-DIAMINOPIMELATE LIGASE MURE HOMOLOG, CHLOROPLASTIC"/>
    <property type="match status" value="1"/>
</dbReference>
<evidence type="ECO:0000259" key="9">
    <source>
        <dbReference type="Pfam" id="PF01225"/>
    </source>
</evidence>
<dbReference type="RefSeq" id="WP_367957963.1">
    <property type="nucleotide sequence ID" value="NZ_JBAKFK010000001.1"/>
</dbReference>
<feature type="domain" description="Mur ligase C-terminal" evidence="10">
    <location>
        <begin position="340"/>
        <end position="466"/>
    </location>
</feature>
<comment type="similarity">
    <text evidence="1 7">Belongs to the MurCDEF family. MurE subfamily.</text>
</comment>
<dbReference type="EC" id="6.3.2.13" evidence="7"/>
<dbReference type="PANTHER" id="PTHR23135">
    <property type="entry name" value="MUR LIGASE FAMILY MEMBER"/>
    <property type="match status" value="1"/>
</dbReference>
<keyword evidence="7" id="KW-0067">ATP-binding</keyword>
<comment type="function">
    <text evidence="7">Catalyzes the addition of meso-diaminopimelic acid to the nucleotide precursor UDP-N-acetylmuramoyl-L-alanyl-D-glutamate (UMAG) in the biosynthesis of bacterial cell-wall peptidoglycan.</text>
</comment>
<dbReference type="Pfam" id="PF02875">
    <property type="entry name" value="Mur_ligase_C"/>
    <property type="match status" value="1"/>
</dbReference>
<sequence>MTERPLNQLLSAAGLAGAAAETVSGVSIDSRDVTPGGLFMALAGARAHGLDYLQSALDGGAQVVLWEPAESITESQVDEQCRRTGARAIRVPGLRQLAGEIAAAFYDDPGRALAPIAVTGTDGKTSVTCYAAQLLEAANGPTAVIGTLGWGRPTALAEAGLTTPDAVTLQRQLAELRRSGFQRVVMEASSHALDQYRLDAAAIETAVLTHVGRDHLDYHGSQAAYRQAKARLFGLPTLRRRVLNLDDSTGRRLARMTDAPGVCLTYGSDAEADLRLLDVVARPDGLSCRIQGRQAAFEVDLPLLGRFNAMNVLAALTAVAGADIDASWRDALSRLEPVPGRMERFVAGDGPLVVVDYAHTPGALAGALQTLAEHTTGRLICVFGCGGDRDPGKRPLMGTVAARFADGLVLTNDNPRTESPQAIVAGIREGVPADKPCRVMLDRAEAIASALEEASRDDVVLVAGKGHESIQQVGDQALPFSDRDEVRRRLTGRACA</sequence>
<dbReference type="Proteomes" id="UP001556709">
    <property type="component" value="Unassembled WGS sequence"/>
</dbReference>
<comment type="caution">
    <text evidence="7">Lacks conserved residue(s) required for the propagation of feature annotation.</text>
</comment>
<evidence type="ECO:0000256" key="3">
    <source>
        <dbReference type="ARBA" id="ARBA00022960"/>
    </source>
</evidence>
<feature type="binding site" evidence="7">
    <location>
        <position position="389"/>
    </location>
    <ligand>
        <name>meso-2,6-diaminopimelate</name>
        <dbReference type="ChEBI" id="CHEBI:57791"/>
    </ligand>
</feature>
<dbReference type="GO" id="GO:0008765">
    <property type="term" value="F:UDP-N-acetylmuramoylalanyl-D-glutamate-2,6-diaminopimelate ligase activity"/>
    <property type="evidence" value="ECO:0007669"/>
    <property type="project" value="UniProtKB-EC"/>
</dbReference>
<keyword evidence="7" id="KW-0547">Nucleotide-binding</keyword>
<evidence type="ECO:0000256" key="5">
    <source>
        <dbReference type="ARBA" id="ARBA00023306"/>
    </source>
</evidence>
<dbReference type="InterPro" id="IPR036565">
    <property type="entry name" value="Mur-like_cat_sf"/>
</dbReference>
<evidence type="ECO:0000256" key="7">
    <source>
        <dbReference type="HAMAP-Rule" id="MF_00208"/>
    </source>
</evidence>
<keyword evidence="5 7" id="KW-0131">Cell cycle</keyword>
<feature type="binding site" evidence="7">
    <location>
        <position position="195"/>
    </location>
    <ligand>
        <name>UDP-N-acetyl-alpha-D-muramoyl-L-alanyl-D-glutamate</name>
        <dbReference type="ChEBI" id="CHEBI:83900"/>
    </ligand>
</feature>
<dbReference type="EMBL" id="JBAKFM010000001">
    <property type="protein sequence ID" value="MEX0468536.1"/>
    <property type="molecule type" value="Genomic_DNA"/>
</dbReference>
<dbReference type="HAMAP" id="MF_00208">
    <property type="entry name" value="MurE"/>
    <property type="match status" value="1"/>
</dbReference>
<feature type="binding site" evidence="7">
    <location>
        <position position="468"/>
    </location>
    <ligand>
        <name>meso-2,6-diaminopimelate</name>
        <dbReference type="ChEBI" id="CHEBI:57791"/>
    </ligand>
</feature>
<feature type="binding site" evidence="7">
    <location>
        <position position="189"/>
    </location>
    <ligand>
        <name>UDP-N-acetyl-alpha-D-muramoyl-L-alanyl-D-glutamate</name>
        <dbReference type="ChEBI" id="CHEBI:83900"/>
    </ligand>
</feature>
<feature type="binding site" evidence="7">
    <location>
        <position position="30"/>
    </location>
    <ligand>
        <name>UDP-N-acetyl-alpha-D-muramoyl-L-alanyl-D-glutamate</name>
        <dbReference type="ChEBI" id="CHEBI:83900"/>
    </ligand>
</feature>
<dbReference type="NCBIfam" id="TIGR01085">
    <property type="entry name" value="murE"/>
    <property type="match status" value="1"/>
</dbReference>
<keyword evidence="2 7" id="KW-0132">Cell division</keyword>
<gene>
    <name evidence="7" type="primary">murE</name>
    <name evidence="12" type="ORF">V6X73_02130</name>
</gene>
<dbReference type="NCBIfam" id="NF001126">
    <property type="entry name" value="PRK00139.1-4"/>
    <property type="match status" value="1"/>
</dbReference>
<evidence type="ECO:0000313" key="13">
    <source>
        <dbReference type="Proteomes" id="UP001556709"/>
    </source>
</evidence>
<reference evidence="12 13" key="1">
    <citation type="submission" date="2024-02" db="EMBL/GenBank/DDBJ databases">
        <title>New especies of Spiribacter isolated from saline water.</title>
        <authorList>
            <person name="Leon M.J."/>
            <person name="De La Haba R."/>
            <person name="Sanchez-Porro C."/>
            <person name="Ventosa A."/>
        </authorList>
    </citation>
    <scope>NUCLEOTIDE SEQUENCE [LARGE SCALE GENOMIC DNA]</scope>
    <source>
        <strain evidence="13">ag22IC6-390</strain>
    </source>
</reference>
<proteinExistence type="inferred from homology"/>
<organism evidence="12 13">
    <name type="scientific">Spiribacter pallidus</name>
    <dbReference type="NCBI Taxonomy" id="1987936"/>
    <lineage>
        <taxon>Bacteria</taxon>
        <taxon>Pseudomonadati</taxon>
        <taxon>Pseudomonadota</taxon>
        <taxon>Gammaproteobacteria</taxon>
        <taxon>Chromatiales</taxon>
        <taxon>Ectothiorhodospiraceae</taxon>
        <taxon>Spiribacter</taxon>
    </lineage>
</organism>
<keyword evidence="7" id="KW-0460">Magnesium</keyword>
<dbReference type="Pfam" id="PF08245">
    <property type="entry name" value="Mur_ligase_M"/>
    <property type="match status" value="1"/>
</dbReference>
<feature type="binding site" evidence="7">
    <location>
        <begin position="413"/>
        <end position="416"/>
    </location>
    <ligand>
        <name>meso-2,6-diaminopimelate</name>
        <dbReference type="ChEBI" id="CHEBI:57791"/>
    </ligand>
</feature>
<dbReference type="InterPro" id="IPR035911">
    <property type="entry name" value="MurE/MurF_N"/>
</dbReference>
<name>A0ABV3TA84_9GAMM</name>
<keyword evidence="13" id="KW-1185">Reference proteome</keyword>
<dbReference type="InterPro" id="IPR036615">
    <property type="entry name" value="Mur_ligase_C_dom_sf"/>
</dbReference>
<dbReference type="NCBIfam" id="NF001124">
    <property type="entry name" value="PRK00139.1-2"/>
    <property type="match status" value="1"/>
</dbReference>
<accession>A0ABV3TA84</accession>